<dbReference type="InterPro" id="IPR003609">
    <property type="entry name" value="Pan_app"/>
</dbReference>
<evidence type="ECO:0000256" key="1">
    <source>
        <dbReference type="SAM" id="MobiDB-lite"/>
    </source>
</evidence>
<dbReference type="InterPro" id="IPR016187">
    <property type="entry name" value="CTDL_fold"/>
</dbReference>
<organism evidence="4 5">
    <name type="scientific">Dreissena polymorpha</name>
    <name type="common">Zebra mussel</name>
    <name type="synonym">Mytilus polymorpha</name>
    <dbReference type="NCBI Taxonomy" id="45954"/>
    <lineage>
        <taxon>Eukaryota</taxon>
        <taxon>Metazoa</taxon>
        <taxon>Spiralia</taxon>
        <taxon>Lophotrochozoa</taxon>
        <taxon>Mollusca</taxon>
        <taxon>Bivalvia</taxon>
        <taxon>Autobranchia</taxon>
        <taxon>Heteroconchia</taxon>
        <taxon>Euheterodonta</taxon>
        <taxon>Imparidentia</taxon>
        <taxon>Neoheterodontei</taxon>
        <taxon>Myida</taxon>
        <taxon>Dreissenoidea</taxon>
        <taxon>Dreissenidae</taxon>
        <taxon>Dreissena</taxon>
    </lineage>
</organism>
<dbReference type="Proteomes" id="UP000828390">
    <property type="component" value="Unassembled WGS sequence"/>
</dbReference>
<keyword evidence="2" id="KW-0472">Membrane</keyword>
<sequence>MALTLITLYGFGVVLCVWFVDGKYKIINSNHSDDVINVLPCLGKNAYELTVFLAEELTWPEAQFSCLTRGNNKGIFSQPVDYMKWTTVGHELLSSNVNGNDANMTFWHGTFRPFPNTDAWYFYDATSGTCTQTDGPGIFSQSSQCAVASWPNLAASLQPEVLAEDCNTRLPYICHNYESLVHLNIFVDYRYIPSADLIGLSQQTNFTAQTLENCLEQCSEISKCVSVEFNETGAICTHNVIERTDGSVSYNITRMPVSSGIIHGIKSGCSVTVVTAPPNVNVLSNTRDVPTCGLSSIPDDCCTCDADVVPTEGTIPYDPTDDMAAVIEAIVRNLTVPAKSTTKYQQRLVSRPDGRRSSAIYGVTAGVVIAVSVALFVVSDVVNVFWGQGQSFPRKRKRRSSRGNSITTAACGTQRPPSQRRDTETTLRLENLELREIE</sequence>
<feature type="transmembrane region" description="Helical" evidence="2">
    <location>
        <begin position="359"/>
        <end position="386"/>
    </location>
</feature>
<name>A0A9D3Z979_DREPO</name>
<reference evidence="4" key="2">
    <citation type="submission" date="2020-11" db="EMBL/GenBank/DDBJ databases">
        <authorList>
            <person name="McCartney M.A."/>
            <person name="Auch B."/>
            <person name="Kono T."/>
            <person name="Mallez S."/>
            <person name="Becker A."/>
            <person name="Gohl D.M."/>
            <person name="Silverstein K.A.T."/>
            <person name="Koren S."/>
            <person name="Bechman K.B."/>
            <person name="Herman A."/>
            <person name="Abrahante J.E."/>
            <person name="Garbe J."/>
        </authorList>
    </citation>
    <scope>NUCLEOTIDE SEQUENCE</scope>
    <source>
        <strain evidence="4">Duluth1</strain>
        <tissue evidence="4">Whole animal</tissue>
    </source>
</reference>
<feature type="domain" description="Apple" evidence="3">
    <location>
        <begin position="189"/>
        <end position="254"/>
    </location>
</feature>
<accession>A0A9D3Z979</accession>
<comment type="caution">
    <text evidence="4">The sequence shown here is derived from an EMBL/GenBank/DDBJ whole genome shotgun (WGS) entry which is preliminary data.</text>
</comment>
<proteinExistence type="predicted"/>
<feature type="region of interest" description="Disordered" evidence="1">
    <location>
        <begin position="393"/>
        <end position="423"/>
    </location>
</feature>
<dbReference type="EMBL" id="JAIWYP010000014">
    <property type="protein sequence ID" value="KAH3712662.1"/>
    <property type="molecule type" value="Genomic_DNA"/>
</dbReference>
<evidence type="ECO:0000256" key="2">
    <source>
        <dbReference type="SAM" id="Phobius"/>
    </source>
</evidence>
<feature type="compositionally biased region" description="Polar residues" evidence="1">
    <location>
        <begin position="403"/>
        <end position="417"/>
    </location>
</feature>
<keyword evidence="2" id="KW-0812">Transmembrane</keyword>
<dbReference type="SUPFAM" id="SSF56436">
    <property type="entry name" value="C-type lectin-like"/>
    <property type="match status" value="1"/>
</dbReference>
<dbReference type="InterPro" id="IPR016186">
    <property type="entry name" value="C-type_lectin-like/link_sf"/>
</dbReference>
<protein>
    <recommendedName>
        <fullName evidence="3">Apple domain-containing protein</fullName>
    </recommendedName>
</protein>
<keyword evidence="2" id="KW-1133">Transmembrane helix</keyword>
<dbReference type="Pfam" id="PF00024">
    <property type="entry name" value="PAN_1"/>
    <property type="match status" value="1"/>
</dbReference>
<dbReference type="Gene3D" id="3.10.100.10">
    <property type="entry name" value="Mannose-Binding Protein A, subunit A"/>
    <property type="match status" value="1"/>
</dbReference>
<keyword evidence="5" id="KW-1185">Reference proteome</keyword>
<reference evidence="4" key="1">
    <citation type="journal article" date="2019" name="bioRxiv">
        <title>The Genome of the Zebra Mussel, Dreissena polymorpha: A Resource for Invasive Species Research.</title>
        <authorList>
            <person name="McCartney M.A."/>
            <person name="Auch B."/>
            <person name="Kono T."/>
            <person name="Mallez S."/>
            <person name="Zhang Y."/>
            <person name="Obille A."/>
            <person name="Becker A."/>
            <person name="Abrahante J.E."/>
            <person name="Garbe J."/>
            <person name="Badalamenti J.P."/>
            <person name="Herman A."/>
            <person name="Mangelson H."/>
            <person name="Liachko I."/>
            <person name="Sullivan S."/>
            <person name="Sone E.D."/>
            <person name="Koren S."/>
            <person name="Silverstein K.A.T."/>
            <person name="Beckman K.B."/>
            <person name="Gohl D.M."/>
        </authorList>
    </citation>
    <scope>NUCLEOTIDE SEQUENCE</scope>
    <source>
        <strain evidence="4">Duluth1</strain>
        <tissue evidence="4">Whole animal</tissue>
    </source>
</reference>
<gene>
    <name evidence="4" type="ORF">DPMN_072415</name>
</gene>
<dbReference type="AlphaFoldDB" id="A0A9D3Z979"/>
<evidence type="ECO:0000259" key="3">
    <source>
        <dbReference type="Pfam" id="PF00024"/>
    </source>
</evidence>
<evidence type="ECO:0000313" key="4">
    <source>
        <dbReference type="EMBL" id="KAH3712662.1"/>
    </source>
</evidence>
<evidence type="ECO:0000313" key="5">
    <source>
        <dbReference type="Proteomes" id="UP000828390"/>
    </source>
</evidence>